<evidence type="ECO:0008006" key="12">
    <source>
        <dbReference type="Google" id="ProtNLM"/>
    </source>
</evidence>
<accession>A0A173XZ97</accession>
<dbReference type="EMBL" id="SRYM01000001">
    <property type="protein sequence ID" value="TGY63795.1"/>
    <property type="molecule type" value="Genomic_DNA"/>
</dbReference>
<dbReference type="RefSeq" id="WP_057316558.1">
    <property type="nucleotide sequence ID" value="NZ_BAABYH010000001.1"/>
</dbReference>
<dbReference type="Proteomes" id="UP000310032">
    <property type="component" value="Unassembled WGS sequence"/>
</dbReference>
<evidence type="ECO:0000313" key="2">
    <source>
        <dbReference type="EMBL" id="MDB9004496.1"/>
    </source>
</evidence>
<evidence type="ECO:0000313" key="7">
    <source>
        <dbReference type="Proteomes" id="UP000095455"/>
    </source>
</evidence>
<evidence type="ECO:0000313" key="8">
    <source>
        <dbReference type="Proteomes" id="UP000310032"/>
    </source>
</evidence>
<dbReference type="Proteomes" id="UP000463337">
    <property type="component" value="Unassembled WGS sequence"/>
</dbReference>
<dbReference type="AlphaFoldDB" id="A0A173XZ97"/>
<dbReference type="EMBL" id="CYYK01000002">
    <property type="protein sequence ID" value="CUN56326.1"/>
    <property type="molecule type" value="Genomic_DNA"/>
</dbReference>
<gene>
    <name evidence="6" type="ORF">E5342_00110</name>
    <name evidence="1" type="ORF">ERS852380_00591</name>
    <name evidence="3" type="ORF">GKD59_08305</name>
    <name evidence="4" type="ORF">GKD67_00310</name>
    <name evidence="5" type="ORF">GKD68_00770</name>
    <name evidence="2" type="ORF">PN599_05735</name>
</gene>
<dbReference type="Proteomes" id="UP000461276">
    <property type="component" value="Unassembled WGS sequence"/>
</dbReference>
<reference evidence="9 10" key="2">
    <citation type="journal article" date="2019" name="Nat. Med.">
        <title>A library of human gut bacterial isolates paired with longitudinal multiomics data enables mechanistic microbiome research.</title>
        <authorList>
            <person name="Poyet M."/>
            <person name="Groussin M."/>
            <person name="Gibbons S.M."/>
            <person name="Avila-Pacheco J."/>
            <person name="Jiang X."/>
            <person name="Kearney S.M."/>
            <person name="Perrotta A.R."/>
            <person name="Berdy B."/>
            <person name="Zhao S."/>
            <person name="Lieberman T.D."/>
            <person name="Swanson P.K."/>
            <person name="Smith M."/>
            <person name="Roesemann S."/>
            <person name="Alexander J.E."/>
            <person name="Rich S.A."/>
            <person name="Livny J."/>
            <person name="Vlamakis H."/>
            <person name="Clish C."/>
            <person name="Bullock K."/>
            <person name="Deik A."/>
            <person name="Scott J."/>
            <person name="Pierce K.A."/>
            <person name="Xavier R.J."/>
            <person name="Alm E.J."/>
        </authorList>
    </citation>
    <scope>NUCLEOTIDE SEQUENCE [LARGE SCALE GENOMIC DNA]</scope>
    <source>
        <strain evidence="5 9">BIOML-A2</strain>
        <strain evidence="3 11">BIOML-A41</strain>
        <strain evidence="4 10">BIOML-A9</strain>
    </source>
</reference>
<evidence type="ECO:0000313" key="10">
    <source>
        <dbReference type="Proteomes" id="UP000461276"/>
    </source>
</evidence>
<dbReference type="EMBL" id="WKLT01000006">
    <property type="protein sequence ID" value="MRY57912.1"/>
    <property type="molecule type" value="Genomic_DNA"/>
</dbReference>
<proteinExistence type="predicted"/>
<comment type="caution">
    <text evidence="6">The sequence shown here is derived from an EMBL/GenBank/DDBJ whole genome shotgun (WGS) entry which is preliminary data.</text>
</comment>
<evidence type="ECO:0000313" key="11">
    <source>
        <dbReference type="Proteomes" id="UP000463337"/>
    </source>
</evidence>
<reference evidence="1 7" key="1">
    <citation type="submission" date="2015-09" db="EMBL/GenBank/DDBJ databases">
        <authorList>
            <consortium name="Pathogen Informatics"/>
        </authorList>
    </citation>
    <scope>NUCLEOTIDE SEQUENCE [LARGE SCALE GENOMIC DNA]</scope>
    <source>
        <strain evidence="1 7">2789STDY5608822</strain>
    </source>
</reference>
<evidence type="ECO:0000313" key="6">
    <source>
        <dbReference type="EMBL" id="TGY63795.1"/>
    </source>
</evidence>
<dbReference type="Proteomes" id="UP000095455">
    <property type="component" value="Unassembled WGS sequence"/>
</dbReference>
<evidence type="ECO:0000313" key="1">
    <source>
        <dbReference type="EMBL" id="CUN56326.1"/>
    </source>
</evidence>
<reference evidence="2" key="4">
    <citation type="submission" date="2023-01" db="EMBL/GenBank/DDBJ databases">
        <title>Human gut microbiome strain richness.</title>
        <authorList>
            <person name="Chen-Liaw A."/>
        </authorList>
    </citation>
    <scope>NUCLEOTIDE SEQUENCE</scope>
    <source>
        <strain evidence="2">RTP21484st1_E5_RTP21484_190118</strain>
    </source>
</reference>
<dbReference type="Proteomes" id="UP000432516">
    <property type="component" value="Unassembled WGS sequence"/>
</dbReference>
<dbReference type="EMBL" id="WKNE01000001">
    <property type="protein sequence ID" value="MRZ53287.1"/>
    <property type="molecule type" value="Genomic_DNA"/>
</dbReference>
<evidence type="ECO:0000313" key="9">
    <source>
        <dbReference type="Proteomes" id="UP000432516"/>
    </source>
</evidence>
<name>A0A173XZ97_PARDI</name>
<evidence type="ECO:0000313" key="5">
    <source>
        <dbReference type="EMBL" id="MRZ53287.1"/>
    </source>
</evidence>
<dbReference type="EMBL" id="JAQMPJ010000003">
    <property type="protein sequence ID" value="MDB9004496.1"/>
    <property type="molecule type" value="Genomic_DNA"/>
</dbReference>
<evidence type="ECO:0000313" key="3">
    <source>
        <dbReference type="EMBL" id="MRY57912.1"/>
    </source>
</evidence>
<organism evidence="6 8">
    <name type="scientific">Parabacteroides distasonis</name>
    <dbReference type="NCBI Taxonomy" id="823"/>
    <lineage>
        <taxon>Bacteria</taxon>
        <taxon>Pseudomonadati</taxon>
        <taxon>Bacteroidota</taxon>
        <taxon>Bacteroidia</taxon>
        <taxon>Bacteroidales</taxon>
        <taxon>Tannerellaceae</taxon>
        <taxon>Parabacteroides</taxon>
    </lineage>
</organism>
<sequence>MERSLALDVAYLGVAEPGDGVAGTEFTQCVDVDTVTFNFSDAKELSFTSMGHEDPWAVVSRKGDPSSIEFTIPSPTSDEMKMFCGGTVSGDKWEAPLSTPSILKTIRLQSLPYQGKFTEYVFVKCSVFGKISQAPDKENCDLLLVKATIMTPVSAAGKQASPYSRAVKAVSEDTE</sequence>
<evidence type="ECO:0000313" key="4">
    <source>
        <dbReference type="EMBL" id="MRY91709.1"/>
    </source>
</evidence>
<reference evidence="6 8" key="3">
    <citation type="submission" date="2019-04" db="EMBL/GenBank/DDBJ databases">
        <title>Microbes associate with the intestines of laboratory mice.</title>
        <authorList>
            <person name="Navarre W."/>
            <person name="Wong E."/>
            <person name="Huang K."/>
            <person name="Tropini C."/>
            <person name="Ng K."/>
            <person name="Yu B."/>
        </authorList>
    </citation>
    <scope>NUCLEOTIDE SEQUENCE [LARGE SCALE GENOMIC DNA]</scope>
    <source>
        <strain evidence="6 8">NM39_I3</strain>
    </source>
</reference>
<protein>
    <recommendedName>
        <fullName evidence="12">Type VI secretion system needle protein Hcp</fullName>
    </recommendedName>
</protein>
<dbReference type="Proteomes" id="UP001210126">
    <property type="component" value="Unassembled WGS sequence"/>
</dbReference>
<dbReference type="EMBL" id="WKMY01000001">
    <property type="protein sequence ID" value="MRY91709.1"/>
    <property type="molecule type" value="Genomic_DNA"/>
</dbReference>